<evidence type="ECO:0000313" key="2">
    <source>
        <dbReference type="EMBL" id="KAJ7664143.1"/>
    </source>
</evidence>
<dbReference type="EMBL" id="JARKIE010000226">
    <property type="protein sequence ID" value="KAJ7664143.1"/>
    <property type="molecule type" value="Genomic_DNA"/>
</dbReference>
<comment type="caution">
    <text evidence="2">The sequence shown here is derived from an EMBL/GenBank/DDBJ whole genome shotgun (WGS) entry which is preliminary data.</text>
</comment>
<evidence type="ECO:0000256" key="1">
    <source>
        <dbReference type="SAM" id="MobiDB-lite"/>
    </source>
</evidence>
<feature type="non-terminal residue" evidence="2">
    <location>
        <position position="1"/>
    </location>
</feature>
<accession>A0AAD7CUF6</accession>
<dbReference type="AlphaFoldDB" id="A0AAD7CUF6"/>
<feature type="region of interest" description="Disordered" evidence="1">
    <location>
        <begin position="1"/>
        <end position="24"/>
    </location>
</feature>
<name>A0AAD7CUF6_MYCRO</name>
<dbReference type="Proteomes" id="UP001221757">
    <property type="component" value="Unassembled WGS sequence"/>
</dbReference>
<feature type="compositionally biased region" description="Polar residues" evidence="1">
    <location>
        <begin position="176"/>
        <end position="186"/>
    </location>
</feature>
<keyword evidence="3" id="KW-1185">Reference proteome</keyword>
<sequence length="215" mass="22340">RIDPSDPMAAFGMSPSLLPDSSTQASTPLRRTLYDVRNQVIFELAIFTINTAEAPDGVHLGVILPKALLPAAHRCGSLRSSAPAEPLSLCACVALGSAADGRLAGTRAACAAANHCGAPRAHPSRRTGAASRRQYAPSRLCTSRSCGVRCSRDSCATSASRRRARKRDADDRGPARSSSPALTSSGCSTAARTRAVFLGIHFVFACTHSSSGCSA</sequence>
<proteinExistence type="predicted"/>
<reference evidence="2" key="1">
    <citation type="submission" date="2023-03" db="EMBL/GenBank/DDBJ databases">
        <title>Massive genome expansion in bonnet fungi (Mycena s.s.) driven by repeated elements and novel gene families across ecological guilds.</title>
        <authorList>
            <consortium name="Lawrence Berkeley National Laboratory"/>
            <person name="Harder C.B."/>
            <person name="Miyauchi S."/>
            <person name="Viragh M."/>
            <person name="Kuo A."/>
            <person name="Thoen E."/>
            <person name="Andreopoulos B."/>
            <person name="Lu D."/>
            <person name="Skrede I."/>
            <person name="Drula E."/>
            <person name="Henrissat B."/>
            <person name="Morin E."/>
            <person name="Kohler A."/>
            <person name="Barry K."/>
            <person name="LaButti K."/>
            <person name="Morin E."/>
            <person name="Salamov A."/>
            <person name="Lipzen A."/>
            <person name="Mereny Z."/>
            <person name="Hegedus B."/>
            <person name="Baldrian P."/>
            <person name="Stursova M."/>
            <person name="Weitz H."/>
            <person name="Taylor A."/>
            <person name="Grigoriev I.V."/>
            <person name="Nagy L.G."/>
            <person name="Martin F."/>
            <person name="Kauserud H."/>
        </authorList>
    </citation>
    <scope>NUCLEOTIDE SEQUENCE</scope>
    <source>
        <strain evidence="2">CBHHK067</strain>
    </source>
</reference>
<organism evidence="2 3">
    <name type="scientific">Mycena rosella</name>
    <name type="common">Pink bonnet</name>
    <name type="synonym">Agaricus rosellus</name>
    <dbReference type="NCBI Taxonomy" id="1033263"/>
    <lineage>
        <taxon>Eukaryota</taxon>
        <taxon>Fungi</taxon>
        <taxon>Dikarya</taxon>
        <taxon>Basidiomycota</taxon>
        <taxon>Agaricomycotina</taxon>
        <taxon>Agaricomycetes</taxon>
        <taxon>Agaricomycetidae</taxon>
        <taxon>Agaricales</taxon>
        <taxon>Marasmiineae</taxon>
        <taxon>Mycenaceae</taxon>
        <taxon>Mycena</taxon>
    </lineage>
</organism>
<evidence type="ECO:0000313" key="3">
    <source>
        <dbReference type="Proteomes" id="UP001221757"/>
    </source>
</evidence>
<protein>
    <submittedName>
        <fullName evidence="2">Uncharacterized protein</fullName>
    </submittedName>
</protein>
<feature type="region of interest" description="Disordered" evidence="1">
    <location>
        <begin position="161"/>
        <end position="186"/>
    </location>
</feature>
<gene>
    <name evidence="2" type="ORF">B0H17DRAFT_1092244</name>
</gene>